<dbReference type="EMBL" id="SFAV01000279">
    <property type="protein sequence ID" value="TRU83519.1"/>
    <property type="molecule type" value="Genomic_DNA"/>
</dbReference>
<reference evidence="1 2" key="1">
    <citation type="submission" date="2019-01" db="EMBL/GenBank/DDBJ databases">
        <title>Coherence of Microcystis species and biogeography revealed through population genomics.</title>
        <authorList>
            <person name="Perez-Carrascal O.M."/>
            <person name="Terrat Y."/>
            <person name="Giani A."/>
            <person name="Fortin N."/>
            <person name="Tromas N."/>
            <person name="Shapiro B.J."/>
        </authorList>
    </citation>
    <scope>NUCLEOTIDE SEQUENCE [LARGE SCALE GENOMIC DNA]</scope>
    <source>
        <strain evidence="1">Mn_MB_F_20050700_S1D</strain>
    </source>
</reference>
<dbReference type="AlphaFoldDB" id="A0A552IJ79"/>
<evidence type="ECO:0000313" key="1">
    <source>
        <dbReference type="EMBL" id="TRU83519.1"/>
    </source>
</evidence>
<comment type="caution">
    <text evidence="1">The sequence shown here is derived from an EMBL/GenBank/DDBJ whole genome shotgun (WGS) entry which is preliminary data.</text>
</comment>
<organism evidence="1 2">
    <name type="scientific">Microcystis novacekii Mn_MB_F_20050700_S1D</name>
    <dbReference type="NCBI Taxonomy" id="2486266"/>
    <lineage>
        <taxon>Bacteria</taxon>
        <taxon>Bacillati</taxon>
        <taxon>Cyanobacteriota</taxon>
        <taxon>Cyanophyceae</taxon>
        <taxon>Oscillatoriophycideae</taxon>
        <taxon>Chroococcales</taxon>
        <taxon>Microcystaceae</taxon>
        <taxon>Microcystis</taxon>
    </lineage>
</organism>
<keyword evidence="1" id="KW-0282">Flagellum</keyword>
<proteinExistence type="predicted"/>
<evidence type="ECO:0000313" key="2">
    <source>
        <dbReference type="Proteomes" id="UP000319191"/>
    </source>
</evidence>
<keyword evidence="1" id="KW-0969">Cilium</keyword>
<accession>A0A552IJ79</accession>
<feature type="non-terminal residue" evidence="1">
    <location>
        <position position="240"/>
    </location>
</feature>
<sequence length="240" mass="27366">MTRFIHDQFAKDYLEELLSSLGEVKSARVVRGEVREIDVWFSPQILDNNPRNLLGLLGKMAINPCLFEPFRNPVTATEIRTCLLKLLEVEGEINRQANRQKTNVNDGEIPRLWILTPTASSQLLEGFGAKLDGENWGEGIYFLAPSLRTAITVIHQLPPTEATLWLRILGRGKVQARAIDELESLPEDHPFRVNALELLLNLRTSLTNDQELEQEDRELIMRLSPLYTSRLQEELDAGRQ</sequence>
<protein>
    <submittedName>
        <fullName evidence="1">Flagellar assembly protein H</fullName>
    </submittedName>
</protein>
<gene>
    <name evidence="1" type="ORF">EWV54_19945</name>
</gene>
<keyword evidence="1" id="KW-0966">Cell projection</keyword>
<name>A0A552IJ79_9CHRO</name>
<dbReference type="Proteomes" id="UP000319191">
    <property type="component" value="Unassembled WGS sequence"/>
</dbReference>